<keyword evidence="1" id="KW-0472">Membrane</keyword>
<dbReference type="Proteomes" id="UP000262073">
    <property type="component" value="Chromosome"/>
</dbReference>
<evidence type="ECO:0000313" key="3">
    <source>
        <dbReference type="Proteomes" id="UP000262073"/>
    </source>
</evidence>
<evidence type="ECO:0000313" key="2">
    <source>
        <dbReference type="EMBL" id="AXR07143.1"/>
    </source>
</evidence>
<organism evidence="2 3">
    <name type="scientific">Salinimonas sediminis</name>
    <dbReference type="NCBI Taxonomy" id="2303538"/>
    <lineage>
        <taxon>Bacteria</taxon>
        <taxon>Pseudomonadati</taxon>
        <taxon>Pseudomonadota</taxon>
        <taxon>Gammaproteobacteria</taxon>
        <taxon>Alteromonadales</taxon>
        <taxon>Alteromonadaceae</taxon>
        <taxon>Alteromonas/Salinimonas group</taxon>
        <taxon>Salinimonas</taxon>
    </lineage>
</organism>
<accession>A0A346NNN6</accession>
<dbReference type="KEGG" id="salm:D0Y50_12770"/>
<dbReference type="EMBL" id="CP031769">
    <property type="protein sequence ID" value="AXR07143.1"/>
    <property type="molecule type" value="Genomic_DNA"/>
</dbReference>
<feature type="transmembrane region" description="Helical" evidence="1">
    <location>
        <begin position="133"/>
        <end position="152"/>
    </location>
</feature>
<keyword evidence="3" id="KW-1185">Reference proteome</keyword>
<evidence type="ECO:0000256" key="1">
    <source>
        <dbReference type="SAM" id="Phobius"/>
    </source>
</evidence>
<dbReference type="OrthoDB" id="9760084at2"/>
<protein>
    <recommendedName>
        <fullName evidence="4">DUF3592 domain-containing protein</fullName>
    </recommendedName>
</protein>
<sequence>MKSRIAEYIYTLSGFIVVLISLALLYWGISNRSFPDYSATKVIAGKASNVEVLGWKIRFKIEGYDEPIIYYRHFGNFNLVEKLLADTEREVELIIDNAENLSDSTVYEISIDGEKVTNFSEKKSNHGEYTKSVYILSAVLFLLGCFGVYLGMRKKSFVAQSD</sequence>
<dbReference type="AlphaFoldDB" id="A0A346NNN6"/>
<reference evidence="2 3" key="1">
    <citation type="submission" date="2018-08" db="EMBL/GenBank/DDBJ databases">
        <title>Salinimonas sediminis sp. nov., a piezophilic bacterium isolated from a deep-sea sediment sample from the New Britain Trench.</title>
        <authorList>
            <person name="Cao J."/>
        </authorList>
    </citation>
    <scope>NUCLEOTIDE SEQUENCE [LARGE SCALE GENOMIC DNA]</scope>
    <source>
        <strain evidence="2 3">N102</strain>
    </source>
</reference>
<evidence type="ECO:0008006" key="4">
    <source>
        <dbReference type="Google" id="ProtNLM"/>
    </source>
</evidence>
<keyword evidence="1" id="KW-0812">Transmembrane</keyword>
<gene>
    <name evidence="2" type="ORF">D0Y50_12770</name>
</gene>
<dbReference type="RefSeq" id="WP_117317289.1">
    <property type="nucleotide sequence ID" value="NZ_CP031769.1"/>
</dbReference>
<proteinExistence type="predicted"/>
<keyword evidence="1" id="KW-1133">Transmembrane helix</keyword>
<name>A0A346NNN6_9ALTE</name>
<feature type="transmembrane region" description="Helical" evidence="1">
    <location>
        <begin position="7"/>
        <end position="29"/>
    </location>
</feature>